<proteinExistence type="predicted"/>
<protein>
    <recommendedName>
        <fullName evidence="3">DUF742 domain-containing protein</fullName>
    </recommendedName>
</protein>
<reference evidence="1" key="1">
    <citation type="submission" date="2021-01" db="EMBL/GenBank/DDBJ databases">
        <title>Whole genome shotgun sequence of Rugosimonospora africana NBRC 104875.</title>
        <authorList>
            <person name="Komaki H."/>
            <person name="Tamura T."/>
        </authorList>
    </citation>
    <scope>NUCLEOTIDE SEQUENCE</scope>
    <source>
        <strain evidence="1">NBRC 104875</strain>
    </source>
</reference>
<organism evidence="1 2">
    <name type="scientific">Rugosimonospora africana</name>
    <dbReference type="NCBI Taxonomy" id="556532"/>
    <lineage>
        <taxon>Bacteria</taxon>
        <taxon>Bacillati</taxon>
        <taxon>Actinomycetota</taxon>
        <taxon>Actinomycetes</taxon>
        <taxon>Micromonosporales</taxon>
        <taxon>Micromonosporaceae</taxon>
        <taxon>Rugosimonospora</taxon>
    </lineage>
</organism>
<evidence type="ECO:0000313" key="2">
    <source>
        <dbReference type="Proteomes" id="UP000642748"/>
    </source>
</evidence>
<accession>A0A8J3R5A5</accession>
<evidence type="ECO:0000313" key="1">
    <source>
        <dbReference type="EMBL" id="GIH20271.1"/>
    </source>
</evidence>
<dbReference type="EMBL" id="BONZ01000092">
    <property type="protein sequence ID" value="GIH20271.1"/>
    <property type="molecule type" value="Genomic_DNA"/>
</dbReference>
<gene>
    <name evidence="1" type="ORF">Raf01_84430</name>
</gene>
<name>A0A8J3R5A5_9ACTN</name>
<dbReference type="PANTHER" id="PTHR36221">
    <property type="entry name" value="DUF742 DOMAIN-CONTAINING PROTEIN"/>
    <property type="match status" value="1"/>
</dbReference>
<dbReference type="PANTHER" id="PTHR36221:SF1">
    <property type="entry name" value="DUF742 DOMAIN-CONTAINING PROTEIN"/>
    <property type="match status" value="1"/>
</dbReference>
<evidence type="ECO:0008006" key="3">
    <source>
        <dbReference type="Google" id="ProtNLM"/>
    </source>
</evidence>
<dbReference type="InterPro" id="IPR007995">
    <property type="entry name" value="DUF742"/>
</dbReference>
<comment type="caution">
    <text evidence="1">The sequence shown here is derived from an EMBL/GenBank/DDBJ whole genome shotgun (WGS) entry which is preliminary data.</text>
</comment>
<sequence>MSRDIWNGADQGDGVPLVPLYVLVNGRTSPRTAGLDLATQVIALKADTGGLEPEYDAIVKRCQTWISIAEISSYLKYPLTLTRILVDVLLERQFLAVGSPAQETIVDRGILEKILVRLKSL</sequence>
<dbReference type="AlphaFoldDB" id="A0A8J3R5A5"/>
<dbReference type="Proteomes" id="UP000642748">
    <property type="component" value="Unassembled WGS sequence"/>
</dbReference>
<dbReference type="RefSeq" id="WP_203923692.1">
    <property type="nucleotide sequence ID" value="NZ_BONZ01000092.1"/>
</dbReference>
<dbReference type="Pfam" id="PF05331">
    <property type="entry name" value="DUF742"/>
    <property type="match status" value="1"/>
</dbReference>
<keyword evidence="2" id="KW-1185">Reference proteome</keyword>